<keyword evidence="1" id="KW-0472">Membrane</keyword>
<dbReference type="GO" id="GO:0008278">
    <property type="term" value="C:cohesin complex"/>
    <property type="evidence" value="ECO:0007669"/>
    <property type="project" value="TreeGrafter"/>
</dbReference>
<dbReference type="PANTHER" id="PTHR11199:SF0">
    <property type="entry name" value="LD34181P-RELATED"/>
    <property type="match status" value="1"/>
</dbReference>
<dbReference type="GO" id="GO:0000785">
    <property type="term" value="C:chromatin"/>
    <property type="evidence" value="ECO:0007669"/>
    <property type="project" value="TreeGrafter"/>
</dbReference>
<feature type="transmembrane region" description="Helical" evidence="1">
    <location>
        <begin position="117"/>
        <end position="134"/>
    </location>
</feature>
<gene>
    <name evidence="2" type="ORF">H5410_036213</name>
</gene>
<protein>
    <submittedName>
        <fullName evidence="2">Uncharacterized protein</fullName>
    </submittedName>
</protein>
<evidence type="ECO:0000256" key="1">
    <source>
        <dbReference type="SAM" id="Phobius"/>
    </source>
</evidence>
<dbReference type="PANTHER" id="PTHR11199">
    <property type="entry name" value="STROMAL ANTIGEN"/>
    <property type="match status" value="1"/>
</dbReference>
<dbReference type="EMBL" id="JACXVP010000007">
    <property type="protein sequence ID" value="KAG5594981.1"/>
    <property type="molecule type" value="Genomic_DNA"/>
</dbReference>
<dbReference type="GO" id="GO:0005634">
    <property type="term" value="C:nucleus"/>
    <property type="evidence" value="ECO:0007669"/>
    <property type="project" value="TreeGrafter"/>
</dbReference>
<reference evidence="2 3" key="1">
    <citation type="submission" date="2020-09" db="EMBL/GenBank/DDBJ databases">
        <title>De no assembly of potato wild relative species, Solanum commersonii.</title>
        <authorList>
            <person name="Cho K."/>
        </authorList>
    </citation>
    <scope>NUCLEOTIDE SEQUENCE [LARGE SCALE GENOMIC DNA]</scope>
    <source>
        <strain evidence="2">LZ3.2</strain>
        <tissue evidence="2">Leaf</tissue>
    </source>
</reference>
<accession>A0A9J5Y453</accession>
<comment type="caution">
    <text evidence="2">The sequence shown here is derived from an EMBL/GenBank/DDBJ whole genome shotgun (WGS) entry which is preliminary data.</text>
</comment>
<dbReference type="InterPro" id="IPR039662">
    <property type="entry name" value="Cohesin_Scc3/SA"/>
</dbReference>
<sequence length="184" mass="21104">MEDLRSCVKAQKLCATESYGELHDFALNKLKGIGDELIIILKSAIREVIGFLLFNMYLHVCWLHSIINSRTVLEQSISSFISKHCALFELLESLTTKSLEGLRASQLACRVSIIPNIYVHLSPVSGFYVFFWLIEFRWLFRKATLASTALEALGYSPDESILQKFWKICERQTKYCRCSLLSHS</sequence>
<dbReference type="GO" id="GO:0003682">
    <property type="term" value="F:chromatin binding"/>
    <property type="evidence" value="ECO:0007669"/>
    <property type="project" value="TreeGrafter"/>
</dbReference>
<keyword evidence="3" id="KW-1185">Reference proteome</keyword>
<keyword evidence="1" id="KW-0812">Transmembrane</keyword>
<organism evidence="2 3">
    <name type="scientific">Solanum commersonii</name>
    <name type="common">Commerson's wild potato</name>
    <name type="synonym">Commerson's nightshade</name>
    <dbReference type="NCBI Taxonomy" id="4109"/>
    <lineage>
        <taxon>Eukaryota</taxon>
        <taxon>Viridiplantae</taxon>
        <taxon>Streptophyta</taxon>
        <taxon>Embryophyta</taxon>
        <taxon>Tracheophyta</taxon>
        <taxon>Spermatophyta</taxon>
        <taxon>Magnoliopsida</taxon>
        <taxon>eudicotyledons</taxon>
        <taxon>Gunneridae</taxon>
        <taxon>Pentapetalae</taxon>
        <taxon>asterids</taxon>
        <taxon>lamiids</taxon>
        <taxon>Solanales</taxon>
        <taxon>Solanaceae</taxon>
        <taxon>Solanoideae</taxon>
        <taxon>Solaneae</taxon>
        <taxon>Solanum</taxon>
    </lineage>
</organism>
<proteinExistence type="predicted"/>
<keyword evidence="1" id="KW-1133">Transmembrane helix</keyword>
<dbReference type="Proteomes" id="UP000824120">
    <property type="component" value="Chromosome 7"/>
</dbReference>
<name>A0A9J5Y453_SOLCO</name>
<dbReference type="OrthoDB" id="498590at2759"/>
<dbReference type="GO" id="GO:0007062">
    <property type="term" value="P:sister chromatid cohesion"/>
    <property type="evidence" value="ECO:0007669"/>
    <property type="project" value="TreeGrafter"/>
</dbReference>
<dbReference type="AlphaFoldDB" id="A0A9J5Y453"/>
<evidence type="ECO:0000313" key="3">
    <source>
        <dbReference type="Proteomes" id="UP000824120"/>
    </source>
</evidence>
<evidence type="ECO:0000313" key="2">
    <source>
        <dbReference type="EMBL" id="KAG5594981.1"/>
    </source>
</evidence>
<feature type="non-terminal residue" evidence="2">
    <location>
        <position position="1"/>
    </location>
</feature>